<feature type="region of interest" description="Disordered" evidence="1">
    <location>
        <begin position="32"/>
        <end position="85"/>
    </location>
</feature>
<protein>
    <submittedName>
        <fullName evidence="2">Uncharacterized protein</fullName>
    </submittedName>
</protein>
<name>A0A834NJM3_VESGE</name>
<comment type="caution">
    <text evidence="2">The sequence shown here is derived from an EMBL/GenBank/DDBJ whole genome shotgun (WGS) entry which is preliminary data.</text>
</comment>
<gene>
    <name evidence="2" type="ORF">HZH68_004665</name>
</gene>
<dbReference type="Proteomes" id="UP000617340">
    <property type="component" value="Unassembled WGS sequence"/>
</dbReference>
<organism evidence="2 3">
    <name type="scientific">Vespula germanica</name>
    <name type="common">German yellow jacket</name>
    <name type="synonym">Paravespula germanica</name>
    <dbReference type="NCBI Taxonomy" id="30212"/>
    <lineage>
        <taxon>Eukaryota</taxon>
        <taxon>Metazoa</taxon>
        <taxon>Ecdysozoa</taxon>
        <taxon>Arthropoda</taxon>
        <taxon>Hexapoda</taxon>
        <taxon>Insecta</taxon>
        <taxon>Pterygota</taxon>
        <taxon>Neoptera</taxon>
        <taxon>Endopterygota</taxon>
        <taxon>Hymenoptera</taxon>
        <taxon>Apocrita</taxon>
        <taxon>Aculeata</taxon>
        <taxon>Vespoidea</taxon>
        <taxon>Vespidae</taxon>
        <taxon>Vespinae</taxon>
        <taxon>Vespula</taxon>
    </lineage>
</organism>
<evidence type="ECO:0000256" key="1">
    <source>
        <dbReference type="SAM" id="MobiDB-lite"/>
    </source>
</evidence>
<feature type="compositionally biased region" description="Basic and acidic residues" evidence="1">
    <location>
        <begin position="32"/>
        <end position="41"/>
    </location>
</feature>
<dbReference type="EMBL" id="JACSDZ010000003">
    <property type="protein sequence ID" value="KAF7410284.1"/>
    <property type="molecule type" value="Genomic_DNA"/>
</dbReference>
<proteinExistence type="predicted"/>
<keyword evidence="3" id="KW-1185">Reference proteome</keyword>
<reference evidence="2" key="1">
    <citation type="journal article" date="2020" name="G3 (Bethesda)">
        <title>High-Quality Assemblies for Three Invasive Social Wasps from the &lt;i&gt;Vespula&lt;/i&gt; Genus.</title>
        <authorList>
            <person name="Harrop T.W.R."/>
            <person name="Guhlin J."/>
            <person name="McLaughlin G.M."/>
            <person name="Permina E."/>
            <person name="Stockwell P."/>
            <person name="Gilligan J."/>
            <person name="Le Lec M.F."/>
            <person name="Gruber M.A.M."/>
            <person name="Quinn O."/>
            <person name="Lovegrove M."/>
            <person name="Duncan E.J."/>
            <person name="Remnant E.J."/>
            <person name="Van Eeckhoven J."/>
            <person name="Graham B."/>
            <person name="Knapp R.A."/>
            <person name="Langford K.W."/>
            <person name="Kronenberg Z."/>
            <person name="Press M.O."/>
            <person name="Eacker S.M."/>
            <person name="Wilson-Rankin E.E."/>
            <person name="Purcell J."/>
            <person name="Lester P.J."/>
            <person name="Dearden P.K."/>
        </authorList>
    </citation>
    <scope>NUCLEOTIDE SEQUENCE</scope>
    <source>
        <strain evidence="2">Linc-1</strain>
    </source>
</reference>
<sequence>MPPGGAWWCTGATPGTFDKVMNYDASRLEKQKAFHRDKNEKEEEEEEEKVKEEKEEEEEEEEDDDDDNDNDHDDDDNDDLFLPTW</sequence>
<accession>A0A834NJM3</accession>
<feature type="compositionally biased region" description="Acidic residues" evidence="1">
    <location>
        <begin position="54"/>
        <end position="79"/>
    </location>
</feature>
<evidence type="ECO:0000313" key="3">
    <source>
        <dbReference type="Proteomes" id="UP000617340"/>
    </source>
</evidence>
<evidence type="ECO:0000313" key="2">
    <source>
        <dbReference type="EMBL" id="KAF7410284.1"/>
    </source>
</evidence>
<dbReference type="AlphaFoldDB" id="A0A834NJM3"/>